<keyword evidence="1" id="KW-0472">Membrane</keyword>
<organism evidence="2 3">
    <name type="scientific">Psychrobacillus faecigallinarum</name>
    <dbReference type="NCBI Taxonomy" id="2762235"/>
    <lineage>
        <taxon>Bacteria</taxon>
        <taxon>Bacillati</taxon>
        <taxon>Bacillota</taxon>
        <taxon>Bacilli</taxon>
        <taxon>Bacillales</taxon>
        <taxon>Bacillaceae</taxon>
        <taxon>Psychrobacillus</taxon>
    </lineage>
</organism>
<proteinExistence type="predicted"/>
<reference evidence="2 3" key="1">
    <citation type="submission" date="2020-08" db="EMBL/GenBank/DDBJ databases">
        <title>A Genomic Blueprint of the Chicken Gut Microbiome.</title>
        <authorList>
            <person name="Gilroy R."/>
            <person name="Ravi A."/>
            <person name="Getino M."/>
            <person name="Pursley I."/>
            <person name="Horton D.L."/>
            <person name="Alikhan N.-F."/>
            <person name="Baker D."/>
            <person name="Gharbi K."/>
            <person name="Hall N."/>
            <person name="Watson M."/>
            <person name="Adriaenssens E.M."/>
            <person name="Foster-Nyarko E."/>
            <person name="Jarju S."/>
            <person name="Secka A."/>
            <person name="Antonio M."/>
            <person name="Oren A."/>
            <person name="Chaudhuri R."/>
            <person name="La Ragione R.M."/>
            <person name="Hildebrand F."/>
            <person name="Pallen M.J."/>
        </authorList>
    </citation>
    <scope>NUCLEOTIDE SEQUENCE [LARGE SCALE GENOMIC DNA]</scope>
    <source>
        <strain evidence="2 3">Sa2BUA9</strain>
    </source>
</reference>
<dbReference type="Proteomes" id="UP000640786">
    <property type="component" value="Unassembled WGS sequence"/>
</dbReference>
<dbReference type="RefSeq" id="WP_191696279.1">
    <property type="nucleotide sequence ID" value="NZ_JACSQO010000001.1"/>
</dbReference>
<evidence type="ECO:0000256" key="1">
    <source>
        <dbReference type="SAM" id="Phobius"/>
    </source>
</evidence>
<keyword evidence="1" id="KW-0812">Transmembrane</keyword>
<accession>A0ABR8R3W5</accession>
<evidence type="ECO:0000313" key="2">
    <source>
        <dbReference type="EMBL" id="MBD7942495.1"/>
    </source>
</evidence>
<sequence>MNKNNKDKRDWIEKKDLFYWILIILLLWLLSSDYGKNNPLVLDNWTFTGTIVSIILAILAIVYTYAQNSTTLMTTNKLSESAEKIEEVTKKIEDTSIDVLFTQLESKVNEIISVIDTSLKEEMGKHKDFLNEFMKSQNFKSPFEDSFEIMSEEHWNKYIQEIDKNNSLISELLYHIYIKYKKNLSYNYYHYANWIVNNTEGVNDKEGFSSFIATLLEGAQYVLESLNVFSTEDLDGKLTVKEVSPALMSSIENNLDKFGCKTKIDRFIEDLYR</sequence>
<comment type="caution">
    <text evidence="2">The sequence shown here is derived from an EMBL/GenBank/DDBJ whole genome shotgun (WGS) entry which is preliminary data.</text>
</comment>
<name>A0ABR8R3W5_9BACI</name>
<protein>
    <submittedName>
        <fullName evidence="2">Uncharacterized protein</fullName>
    </submittedName>
</protein>
<keyword evidence="1" id="KW-1133">Transmembrane helix</keyword>
<gene>
    <name evidence="2" type="ORF">H9650_00015</name>
</gene>
<feature type="transmembrane region" description="Helical" evidence="1">
    <location>
        <begin position="17"/>
        <end position="35"/>
    </location>
</feature>
<dbReference type="EMBL" id="JACSQO010000001">
    <property type="protein sequence ID" value="MBD7942495.1"/>
    <property type="molecule type" value="Genomic_DNA"/>
</dbReference>
<feature type="transmembrane region" description="Helical" evidence="1">
    <location>
        <begin position="47"/>
        <end position="66"/>
    </location>
</feature>
<evidence type="ECO:0000313" key="3">
    <source>
        <dbReference type="Proteomes" id="UP000640786"/>
    </source>
</evidence>
<keyword evidence="3" id="KW-1185">Reference proteome</keyword>